<gene>
    <name evidence="1" type="ORF">PIB30_105498</name>
</gene>
<evidence type="ECO:0000313" key="1">
    <source>
        <dbReference type="EMBL" id="MED6226606.1"/>
    </source>
</evidence>
<reference evidence="1 2" key="1">
    <citation type="journal article" date="2023" name="Plants (Basel)">
        <title>Bridging the Gap: Combining Genomics and Transcriptomics Approaches to Understand Stylosanthes scabra, an Orphan Legume from the Brazilian Caatinga.</title>
        <authorList>
            <person name="Ferreira-Neto J.R.C."/>
            <person name="da Silva M.D."/>
            <person name="Binneck E."/>
            <person name="de Melo N.F."/>
            <person name="da Silva R.H."/>
            <person name="de Melo A.L.T.M."/>
            <person name="Pandolfi V."/>
            <person name="Bustamante F.O."/>
            <person name="Brasileiro-Vidal A.C."/>
            <person name="Benko-Iseppon A.M."/>
        </authorList>
    </citation>
    <scope>NUCLEOTIDE SEQUENCE [LARGE SCALE GENOMIC DNA]</scope>
    <source>
        <tissue evidence="1">Leaves</tissue>
    </source>
</reference>
<accession>A0ABU6ZY24</accession>
<protein>
    <submittedName>
        <fullName evidence="1">Uncharacterized protein</fullName>
    </submittedName>
</protein>
<proteinExistence type="predicted"/>
<comment type="caution">
    <text evidence="1">The sequence shown here is derived from an EMBL/GenBank/DDBJ whole genome shotgun (WGS) entry which is preliminary data.</text>
</comment>
<name>A0ABU6ZY24_9FABA</name>
<evidence type="ECO:0000313" key="2">
    <source>
        <dbReference type="Proteomes" id="UP001341840"/>
    </source>
</evidence>
<dbReference type="EMBL" id="JASCZI010275754">
    <property type="protein sequence ID" value="MED6226606.1"/>
    <property type="molecule type" value="Genomic_DNA"/>
</dbReference>
<sequence>MYGDEIGWQMFSIDDSDNCLEFNLVDKGRKMALTKETFEKIRTFYSTGRGVKLQLRYVGFRIFYLTLLNRSNEQLATSPIPELYIARVLTPTTISQIESAFNLKYEKLNLASESPGHYHIAVASDLSEPMNSKEQVISCKHSKTLTDTDAYGSDLYIPADFREELEFYGINRIWIVIGPPNPRGNIFHFMLRNSRERPGEFRFGLEWSTCC</sequence>
<organism evidence="1 2">
    <name type="scientific">Stylosanthes scabra</name>
    <dbReference type="NCBI Taxonomy" id="79078"/>
    <lineage>
        <taxon>Eukaryota</taxon>
        <taxon>Viridiplantae</taxon>
        <taxon>Streptophyta</taxon>
        <taxon>Embryophyta</taxon>
        <taxon>Tracheophyta</taxon>
        <taxon>Spermatophyta</taxon>
        <taxon>Magnoliopsida</taxon>
        <taxon>eudicotyledons</taxon>
        <taxon>Gunneridae</taxon>
        <taxon>Pentapetalae</taxon>
        <taxon>rosids</taxon>
        <taxon>fabids</taxon>
        <taxon>Fabales</taxon>
        <taxon>Fabaceae</taxon>
        <taxon>Papilionoideae</taxon>
        <taxon>50 kb inversion clade</taxon>
        <taxon>dalbergioids sensu lato</taxon>
        <taxon>Dalbergieae</taxon>
        <taxon>Pterocarpus clade</taxon>
        <taxon>Stylosanthes</taxon>
    </lineage>
</organism>
<keyword evidence="2" id="KW-1185">Reference proteome</keyword>
<feature type="non-terminal residue" evidence="1">
    <location>
        <position position="211"/>
    </location>
</feature>
<dbReference type="Proteomes" id="UP001341840">
    <property type="component" value="Unassembled WGS sequence"/>
</dbReference>